<name>A0A550CR99_9AGAR</name>
<dbReference type="GO" id="GO:0016926">
    <property type="term" value="P:protein desumoylation"/>
    <property type="evidence" value="ECO:0007669"/>
    <property type="project" value="UniProtKB-ARBA"/>
</dbReference>
<dbReference type="PANTHER" id="PTHR46915">
    <property type="entry name" value="UBIQUITIN-LIKE PROTEASE 4-RELATED"/>
    <property type="match status" value="1"/>
</dbReference>
<dbReference type="GO" id="GO:0006508">
    <property type="term" value="P:proteolysis"/>
    <property type="evidence" value="ECO:0007669"/>
    <property type="project" value="UniProtKB-KW"/>
</dbReference>
<reference evidence="7 8" key="1">
    <citation type="journal article" date="2019" name="New Phytol.">
        <title>Comparative genomics reveals unique wood-decay strategies and fruiting body development in the Schizophyllaceae.</title>
        <authorList>
            <person name="Almasi E."/>
            <person name="Sahu N."/>
            <person name="Krizsan K."/>
            <person name="Balint B."/>
            <person name="Kovacs G.M."/>
            <person name="Kiss B."/>
            <person name="Cseklye J."/>
            <person name="Drula E."/>
            <person name="Henrissat B."/>
            <person name="Nagy I."/>
            <person name="Chovatia M."/>
            <person name="Adam C."/>
            <person name="LaButti K."/>
            <person name="Lipzen A."/>
            <person name="Riley R."/>
            <person name="Grigoriev I.V."/>
            <person name="Nagy L.G."/>
        </authorList>
    </citation>
    <scope>NUCLEOTIDE SEQUENCE [LARGE SCALE GENOMIC DNA]</scope>
    <source>
        <strain evidence="7 8">NL-1724</strain>
    </source>
</reference>
<keyword evidence="3" id="KW-0378">Hydrolase</keyword>
<dbReference type="InterPro" id="IPR038765">
    <property type="entry name" value="Papain-like_cys_pep_sf"/>
</dbReference>
<evidence type="ECO:0000256" key="3">
    <source>
        <dbReference type="ARBA" id="ARBA00022801"/>
    </source>
</evidence>
<feature type="compositionally biased region" description="Basic residues" evidence="5">
    <location>
        <begin position="24"/>
        <end position="37"/>
    </location>
</feature>
<gene>
    <name evidence="7" type="ORF">BD626DRAFT_566292</name>
</gene>
<evidence type="ECO:0000259" key="6">
    <source>
        <dbReference type="PROSITE" id="PS50600"/>
    </source>
</evidence>
<evidence type="ECO:0000313" key="7">
    <source>
        <dbReference type="EMBL" id="TRM67294.1"/>
    </source>
</evidence>
<comment type="similarity">
    <text evidence="1">Belongs to the peptidase C48 family.</text>
</comment>
<protein>
    <recommendedName>
        <fullName evidence="6">Ubiquitin-like protease family profile domain-containing protein</fullName>
    </recommendedName>
</protein>
<dbReference type="GO" id="GO:0008234">
    <property type="term" value="F:cysteine-type peptidase activity"/>
    <property type="evidence" value="ECO:0007669"/>
    <property type="project" value="UniProtKB-KW"/>
</dbReference>
<accession>A0A550CR99</accession>
<dbReference type="Pfam" id="PF02902">
    <property type="entry name" value="Peptidase_C48"/>
    <property type="match status" value="1"/>
</dbReference>
<evidence type="ECO:0000256" key="4">
    <source>
        <dbReference type="ARBA" id="ARBA00022807"/>
    </source>
</evidence>
<sequence length="480" mass="54126">MSSSAKRAAKRRANMTEEQEKEEKKKHALRQQRLRARKAAEEGRTFVPRPSKYVESDKDSSSDEDSNKDSIKDSKRGRGSQPSGDMEVWQADWLPDLAYDSDTLLPANFVEALKAVGISLQEWTRAHMLGDIMDAERDVLIERALSSVYARLSSGTYTDYDAVGSDVLRLQTSAVAGAAVQRLLSCAVDVCPVDHLRVLCDFRGQFDERVTMTRCLAANINYARVLFVTSSKAEHVVSVLNGAVASLCKQNIVMRLPSPCTFAIEERDIRRLEHAVWLNDGIINFVLAIWQNEPALQNHALLPLTVYLQGFDIAGAKFLTNTEKAVRATKSLVKGRTRIWDRMFLPISADEHFFLITIEPEFGMIKVYNSLTKAEKWPKTKVTKVIKGVTDFVSCLCKEHSWTNPCADDWVLTIPQQPNHNDCGVYMLMYIRHLCFGDSIDGPKVPLRYRFPRGSDKRSAQGARLMLLEDLKDNAITTYI</sequence>
<evidence type="ECO:0000256" key="1">
    <source>
        <dbReference type="ARBA" id="ARBA00005234"/>
    </source>
</evidence>
<dbReference type="PANTHER" id="PTHR46915:SF2">
    <property type="entry name" value="UBIQUITIN-LIKE PROTEASE 4"/>
    <property type="match status" value="1"/>
</dbReference>
<dbReference type="PROSITE" id="PS50600">
    <property type="entry name" value="ULP_PROTEASE"/>
    <property type="match status" value="1"/>
</dbReference>
<evidence type="ECO:0000313" key="8">
    <source>
        <dbReference type="Proteomes" id="UP000320762"/>
    </source>
</evidence>
<keyword evidence="2" id="KW-0645">Protease</keyword>
<dbReference type="EMBL" id="VDMD01000003">
    <property type="protein sequence ID" value="TRM67294.1"/>
    <property type="molecule type" value="Genomic_DNA"/>
</dbReference>
<comment type="caution">
    <text evidence="7">The sequence shown here is derived from an EMBL/GenBank/DDBJ whole genome shotgun (WGS) entry which is preliminary data.</text>
</comment>
<feature type="domain" description="Ubiquitin-like protease family profile" evidence="6">
    <location>
        <begin position="262"/>
        <end position="434"/>
    </location>
</feature>
<dbReference type="GO" id="GO:0019783">
    <property type="term" value="F:ubiquitin-like protein peptidase activity"/>
    <property type="evidence" value="ECO:0007669"/>
    <property type="project" value="UniProtKB-ARBA"/>
</dbReference>
<feature type="compositionally biased region" description="Basic and acidic residues" evidence="5">
    <location>
        <begin position="52"/>
        <end position="76"/>
    </location>
</feature>
<dbReference type="STRING" id="97359.A0A550CR99"/>
<dbReference type="AlphaFoldDB" id="A0A550CR99"/>
<feature type="region of interest" description="Disordered" evidence="5">
    <location>
        <begin position="1"/>
        <end position="86"/>
    </location>
</feature>
<proteinExistence type="inferred from homology"/>
<dbReference type="InterPro" id="IPR003653">
    <property type="entry name" value="Peptidase_C48_C"/>
</dbReference>
<dbReference type="Gene3D" id="3.40.395.10">
    <property type="entry name" value="Adenoviral Proteinase, Chain A"/>
    <property type="match status" value="1"/>
</dbReference>
<evidence type="ECO:0000256" key="5">
    <source>
        <dbReference type="SAM" id="MobiDB-lite"/>
    </source>
</evidence>
<organism evidence="7 8">
    <name type="scientific">Schizophyllum amplum</name>
    <dbReference type="NCBI Taxonomy" id="97359"/>
    <lineage>
        <taxon>Eukaryota</taxon>
        <taxon>Fungi</taxon>
        <taxon>Dikarya</taxon>
        <taxon>Basidiomycota</taxon>
        <taxon>Agaricomycotina</taxon>
        <taxon>Agaricomycetes</taxon>
        <taxon>Agaricomycetidae</taxon>
        <taxon>Agaricales</taxon>
        <taxon>Schizophyllaceae</taxon>
        <taxon>Schizophyllum</taxon>
    </lineage>
</organism>
<dbReference type="OrthoDB" id="3070835at2759"/>
<dbReference type="SUPFAM" id="SSF54001">
    <property type="entry name" value="Cysteine proteinases"/>
    <property type="match status" value="1"/>
</dbReference>
<dbReference type="Proteomes" id="UP000320762">
    <property type="component" value="Unassembled WGS sequence"/>
</dbReference>
<keyword evidence="8" id="KW-1185">Reference proteome</keyword>
<keyword evidence="4" id="KW-0788">Thiol protease</keyword>
<evidence type="ECO:0000256" key="2">
    <source>
        <dbReference type="ARBA" id="ARBA00022670"/>
    </source>
</evidence>